<reference evidence="2" key="1">
    <citation type="submission" date="2018-06" db="EMBL/GenBank/DDBJ databases">
        <authorList>
            <person name="Zhirakovskaya E."/>
        </authorList>
    </citation>
    <scope>NUCLEOTIDE SEQUENCE</scope>
</reference>
<accession>A0A3B0S6H8</accession>
<dbReference type="EMBL" id="UOED01000134">
    <property type="protein sequence ID" value="VAV99492.1"/>
    <property type="molecule type" value="Genomic_DNA"/>
</dbReference>
<evidence type="ECO:0000313" key="2">
    <source>
        <dbReference type="EMBL" id="VAV99492.1"/>
    </source>
</evidence>
<protein>
    <recommendedName>
        <fullName evidence="3">DNA-binding protein</fullName>
    </recommendedName>
</protein>
<organism evidence="2">
    <name type="scientific">hydrothermal vent metagenome</name>
    <dbReference type="NCBI Taxonomy" id="652676"/>
    <lineage>
        <taxon>unclassified sequences</taxon>
        <taxon>metagenomes</taxon>
        <taxon>ecological metagenomes</taxon>
    </lineage>
</organism>
<evidence type="ECO:0000256" key="1">
    <source>
        <dbReference type="SAM" id="MobiDB-lite"/>
    </source>
</evidence>
<gene>
    <name evidence="2" type="ORF">MNBD_ALPHA02-185</name>
</gene>
<dbReference type="AlphaFoldDB" id="A0A3B0S6H8"/>
<evidence type="ECO:0008006" key="3">
    <source>
        <dbReference type="Google" id="ProtNLM"/>
    </source>
</evidence>
<feature type="region of interest" description="Disordered" evidence="1">
    <location>
        <begin position="1"/>
        <end position="21"/>
    </location>
</feature>
<sequence>MNDTKTTYSEKRSQKPYNSPFLTTNEASGFLRLKPKTLINRRALGLGPRYRTWWPGCLLYGRPDQLEQGRG</sequence>
<name>A0A3B0S6H8_9ZZZZ</name>
<proteinExistence type="predicted"/>